<keyword evidence="2" id="KW-0812">Transmembrane</keyword>
<name>A0AA39RB19_9LECA</name>
<accession>A0AA39RB19</accession>
<keyword evidence="2" id="KW-1133">Transmembrane helix</keyword>
<organism evidence="3 4">
    <name type="scientific">Cladonia borealis</name>
    <dbReference type="NCBI Taxonomy" id="184061"/>
    <lineage>
        <taxon>Eukaryota</taxon>
        <taxon>Fungi</taxon>
        <taxon>Dikarya</taxon>
        <taxon>Ascomycota</taxon>
        <taxon>Pezizomycotina</taxon>
        <taxon>Lecanoromycetes</taxon>
        <taxon>OSLEUM clade</taxon>
        <taxon>Lecanoromycetidae</taxon>
        <taxon>Lecanorales</taxon>
        <taxon>Lecanorineae</taxon>
        <taxon>Cladoniaceae</taxon>
        <taxon>Cladonia</taxon>
    </lineage>
</organism>
<dbReference type="Pfam" id="PF11915">
    <property type="entry name" value="DUF3433"/>
    <property type="match status" value="1"/>
</dbReference>
<dbReference type="PANTHER" id="PTHR37544">
    <property type="entry name" value="SPRAY-RELATED"/>
    <property type="match status" value="1"/>
</dbReference>
<evidence type="ECO:0000256" key="1">
    <source>
        <dbReference type="SAM" id="MobiDB-lite"/>
    </source>
</evidence>
<feature type="region of interest" description="Disordered" evidence="1">
    <location>
        <begin position="1"/>
        <end position="53"/>
    </location>
</feature>
<proteinExistence type="predicted"/>
<reference evidence="3" key="1">
    <citation type="submission" date="2023-03" db="EMBL/GenBank/DDBJ databases">
        <title>Complete genome of Cladonia borealis.</title>
        <authorList>
            <person name="Park H."/>
        </authorList>
    </citation>
    <scope>NUCLEOTIDE SEQUENCE</scope>
    <source>
        <strain evidence="3">ANT050790</strain>
    </source>
</reference>
<dbReference type="InterPro" id="IPR021840">
    <property type="entry name" value="DUF3433"/>
</dbReference>
<comment type="caution">
    <text evidence="3">The sequence shown here is derived from an EMBL/GenBank/DDBJ whole genome shotgun (WGS) entry which is preliminary data.</text>
</comment>
<keyword evidence="2" id="KW-0472">Membrane</keyword>
<evidence type="ECO:0000256" key="2">
    <source>
        <dbReference type="SAM" id="Phobius"/>
    </source>
</evidence>
<protein>
    <submittedName>
        <fullName evidence="3">Uncharacterized protein</fullName>
    </submittedName>
</protein>
<feature type="compositionally biased region" description="Polar residues" evidence="1">
    <location>
        <begin position="20"/>
        <end position="47"/>
    </location>
</feature>
<sequence length="247" mass="27647">MAEYNSLGQQPPVDKIDGIRSSTHRSMGSIRSTFAGSNSRSNSQFEQGNAEAHAWESEWTSPADFIESSFRPSIDLSILTAFGWLDRGAYASKDNQLSSIPYGHERMESADTTLSNRPLLATSRPSAADSFERKMWNPIWLTVSVLLCFVMLFVGLFVIVLALYLYSTAHSGLLTGAESTHYLWTYLPTAIFVLTTSLWHQVDFYCKELTSYDKMKQGPTPASQSILLDYITPTLPSGLWQALKNRH</sequence>
<evidence type="ECO:0000313" key="4">
    <source>
        <dbReference type="Proteomes" id="UP001166286"/>
    </source>
</evidence>
<feature type="transmembrane region" description="Helical" evidence="2">
    <location>
        <begin position="139"/>
        <end position="166"/>
    </location>
</feature>
<dbReference type="Proteomes" id="UP001166286">
    <property type="component" value="Unassembled WGS sequence"/>
</dbReference>
<gene>
    <name evidence="3" type="ORF">JMJ35_000419</name>
</gene>
<evidence type="ECO:0000313" key="3">
    <source>
        <dbReference type="EMBL" id="KAK0517264.1"/>
    </source>
</evidence>
<keyword evidence="4" id="KW-1185">Reference proteome</keyword>
<dbReference type="AlphaFoldDB" id="A0AA39RB19"/>
<feature type="transmembrane region" description="Helical" evidence="2">
    <location>
        <begin position="186"/>
        <end position="206"/>
    </location>
</feature>
<dbReference type="EMBL" id="JAFEKC020000001">
    <property type="protein sequence ID" value="KAK0517264.1"/>
    <property type="molecule type" value="Genomic_DNA"/>
</dbReference>
<dbReference type="PANTHER" id="PTHR37544:SF1">
    <property type="entry name" value="PHOSPHORIBOSYLAMINOIMIDAZOLE-SUCCINOCARBOXAMIDE SYNTHASE"/>
    <property type="match status" value="1"/>
</dbReference>